<protein>
    <submittedName>
        <fullName evidence="2">Uncharacterized protein</fullName>
    </submittedName>
</protein>
<organism evidence="2 3">
    <name type="scientific">Brassica carinata</name>
    <name type="common">Ethiopian mustard</name>
    <name type="synonym">Abyssinian cabbage</name>
    <dbReference type="NCBI Taxonomy" id="52824"/>
    <lineage>
        <taxon>Eukaryota</taxon>
        <taxon>Viridiplantae</taxon>
        <taxon>Streptophyta</taxon>
        <taxon>Embryophyta</taxon>
        <taxon>Tracheophyta</taxon>
        <taxon>Spermatophyta</taxon>
        <taxon>Magnoliopsida</taxon>
        <taxon>eudicotyledons</taxon>
        <taxon>Gunneridae</taxon>
        <taxon>Pentapetalae</taxon>
        <taxon>rosids</taxon>
        <taxon>malvids</taxon>
        <taxon>Brassicales</taxon>
        <taxon>Brassicaceae</taxon>
        <taxon>Brassiceae</taxon>
        <taxon>Brassica</taxon>
    </lineage>
</organism>
<evidence type="ECO:0000313" key="3">
    <source>
        <dbReference type="Proteomes" id="UP000886595"/>
    </source>
</evidence>
<keyword evidence="3" id="KW-1185">Reference proteome</keyword>
<evidence type="ECO:0000256" key="1">
    <source>
        <dbReference type="SAM" id="MobiDB-lite"/>
    </source>
</evidence>
<dbReference type="OrthoDB" id="7537227at2759"/>
<dbReference type="Proteomes" id="UP000886595">
    <property type="component" value="Unassembled WGS sequence"/>
</dbReference>
<dbReference type="AlphaFoldDB" id="A0A8X8BDQ6"/>
<proteinExistence type="predicted"/>
<accession>A0A8X8BDQ6</accession>
<sequence>MFAGATLKKFQVLRDGNHGSKRKRRSDLYTISSRGEQDHNKRCRTCLSGASREQVPKRERCSDSIVRSIDHGNKGRAIKANIAAALVKMLSVDEAWTILSSRTCNLDAKAKIVKANILPALIAILETDQARN</sequence>
<comment type="caution">
    <text evidence="2">The sequence shown here is derived from an EMBL/GenBank/DDBJ whole genome shotgun (WGS) entry which is preliminary data.</text>
</comment>
<reference evidence="2 3" key="1">
    <citation type="submission" date="2020-02" db="EMBL/GenBank/DDBJ databases">
        <authorList>
            <person name="Ma Q."/>
            <person name="Huang Y."/>
            <person name="Song X."/>
            <person name="Pei D."/>
        </authorList>
    </citation>
    <scope>NUCLEOTIDE SEQUENCE [LARGE SCALE GENOMIC DNA]</scope>
    <source>
        <strain evidence="2">Sxm20200214</strain>
        <tissue evidence="2">Leaf</tissue>
    </source>
</reference>
<gene>
    <name evidence="2" type="ORF">Bca52824_001267</name>
</gene>
<evidence type="ECO:0000313" key="2">
    <source>
        <dbReference type="EMBL" id="KAG2330087.1"/>
    </source>
</evidence>
<feature type="region of interest" description="Disordered" evidence="1">
    <location>
        <begin position="16"/>
        <end position="40"/>
    </location>
</feature>
<dbReference type="EMBL" id="JAAMPC010000001">
    <property type="protein sequence ID" value="KAG2330087.1"/>
    <property type="molecule type" value="Genomic_DNA"/>
</dbReference>
<name>A0A8X8BDQ6_BRACI</name>